<dbReference type="PANTHER" id="PTHR14218:SF19">
    <property type="entry name" value="SERINE PROTEASE AORO, PUTATIVE (AFU_ORTHOLOGUE AFUA_6G10250)-RELATED"/>
    <property type="match status" value="1"/>
</dbReference>
<evidence type="ECO:0000259" key="10">
    <source>
        <dbReference type="PROSITE" id="PS51695"/>
    </source>
</evidence>
<keyword evidence="5 8" id="KW-0720">Serine protease</keyword>
<feature type="binding site" evidence="8">
    <location>
        <position position="605"/>
    </location>
    <ligand>
        <name>Ca(2+)</name>
        <dbReference type="ChEBI" id="CHEBI:29108"/>
    </ligand>
</feature>
<evidence type="ECO:0000313" key="11">
    <source>
        <dbReference type="EMBL" id="PMD13600.1"/>
    </source>
</evidence>
<dbReference type="InterPro" id="IPR036852">
    <property type="entry name" value="Peptidase_S8/S53_dom_sf"/>
</dbReference>
<evidence type="ECO:0000256" key="3">
    <source>
        <dbReference type="ARBA" id="ARBA00022723"/>
    </source>
</evidence>
<dbReference type="Proteomes" id="UP000235672">
    <property type="component" value="Unassembled WGS sequence"/>
</dbReference>
<dbReference type="InterPro" id="IPR015366">
    <property type="entry name" value="S53_propep"/>
</dbReference>
<dbReference type="STRING" id="1745343.A0A2J6PHV3"/>
<dbReference type="OrthoDB" id="409122at2759"/>
<dbReference type="Pfam" id="PF09286">
    <property type="entry name" value="Pro-kuma_activ"/>
    <property type="match status" value="1"/>
</dbReference>
<keyword evidence="4 8" id="KW-0378">Hydrolase</keyword>
<dbReference type="InterPro" id="IPR050819">
    <property type="entry name" value="Tripeptidyl-peptidase_I"/>
</dbReference>
<feature type="active site" description="Charge relay system" evidence="8">
    <location>
        <position position="564"/>
    </location>
</feature>
<dbReference type="GO" id="GO:0046872">
    <property type="term" value="F:metal ion binding"/>
    <property type="evidence" value="ECO:0007669"/>
    <property type="project" value="UniProtKB-UniRule"/>
</dbReference>
<keyword evidence="3 8" id="KW-0479">Metal-binding</keyword>
<dbReference type="SUPFAM" id="SSF52743">
    <property type="entry name" value="Subtilisin-like"/>
    <property type="match status" value="1"/>
</dbReference>
<name>A0A2J6PHV3_9HELO</name>
<comment type="subcellular location">
    <subcellularLocation>
        <location evidence="1">Secreted</location>
        <location evidence="1">Extracellular space</location>
    </subcellularLocation>
</comment>
<evidence type="ECO:0000256" key="7">
    <source>
        <dbReference type="ARBA" id="ARBA00023145"/>
    </source>
</evidence>
<evidence type="ECO:0000256" key="6">
    <source>
        <dbReference type="ARBA" id="ARBA00022837"/>
    </source>
</evidence>
<comment type="cofactor">
    <cofactor evidence="8">
        <name>Ca(2+)</name>
        <dbReference type="ChEBI" id="CHEBI:29108"/>
    </cofactor>
    <text evidence="8">Binds 1 Ca(2+) ion per subunit.</text>
</comment>
<keyword evidence="9" id="KW-0732">Signal</keyword>
<dbReference type="Gene3D" id="3.40.50.200">
    <property type="entry name" value="Peptidase S8/S53 domain"/>
    <property type="match status" value="1"/>
</dbReference>
<feature type="signal peptide" evidence="9">
    <location>
        <begin position="1"/>
        <end position="18"/>
    </location>
</feature>
<evidence type="ECO:0000256" key="4">
    <source>
        <dbReference type="ARBA" id="ARBA00022801"/>
    </source>
</evidence>
<sequence length="646" mass="69137">MHIFTLSVLSAFVAQVVAVPHPANHVVHERRDSTPKTWIKRDRLDATVELPVRIGMAQSNLDKGHDLLMEVSRHDSPKYGQHFTADEVAEIFAPSESTVDVVREWLVSAGIPAKKISQSVNKQWMQFDASTLELESLLKTEYHIYEHTETGKTTVSCEKYHVPAHIQEHVDYITPGIKLFAQKGRPNPNSALEKRDYKLPPLLQSLGMTLEALLAIPELLVCSIAITPACIKALYNVTAPTKAATGNQLGIFEDLGDVYSQTDLNLFFASFAQHIPLGTGPKLEAIDGAVAPTTVQNAGPESDLDFQVSYPLIYPQNAILFQTDDPVYEANYTFSGFLNTFLDALDGSYCSTIDPLDPPYPDPSNAAGAYKGQLQCGVYKPTNVISISYGGSEADLPIAYQQRQCNEFMKLGMQGVSIVLASGDSGVAGPAGDGGNADGCLGTGQIFNPDFPATCPYITTVGATYLPSGASVQSDAETAVTRFGSGGGFSNIYPMPDYQKSAVQAYLTNDPPPYASYSGINNQNIGAGGGVYNSAGRGYPDVSAVGDNIVIFNQGMPTLIGGTSASAPIFASLLNRINEERIAAGKSTMGFVNPTLYANPQVLHDITTGDNPGCNTNGFSAAKGWDPVTGLGTPNYPAMLELFMSL</sequence>
<evidence type="ECO:0000313" key="12">
    <source>
        <dbReference type="Proteomes" id="UP000235672"/>
    </source>
</evidence>
<dbReference type="GO" id="GO:0004252">
    <property type="term" value="F:serine-type endopeptidase activity"/>
    <property type="evidence" value="ECO:0007669"/>
    <property type="project" value="UniProtKB-UniRule"/>
</dbReference>
<dbReference type="EMBL" id="KZ613529">
    <property type="protein sequence ID" value="PMD13600.1"/>
    <property type="molecule type" value="Genomic_DNA"/>
</dbReference>
<gene>
    <name evidence="11" type="ORF">NA56DRAFT_611758</name>
</gene>
<keyword evidence="6 8" id="KW-0106">Calcium</keyword>
<dbReference type="GO" id="GO:0006508">
    <property type="term" value="P:proteolysis"/>
    <property type="evidence" value="ECO:0007669"/>
    <property type="project" value="UniProtKB-KW"/>
</dbReference>
<dbReference type="CDD" id="cd04056">
    <property type="entry name" value="Peptidases_S53"/>
    <property type="match status" value="1"/>
</dbReference>
<evidence type="ECO:0000256" key="8">
    <source>
        <dbReference type="PROSITE-ProRule" id="PRU01032"/>
    </source>
</evidence>
<accession>A0A2J6PHV3</accession>
<dbReference type="AlphaFoldDB" id="A0A2J6PHV3"/>
<dbReference type="GO" id="GO:0008240">
    <property type="term" value="F:tripeptidyl-peptidase activity"/>
    <property type="evidence" value="ECO:0007669"/>
    <property type="project" value="TreeGrafter"/>
</dbReference>
<dbReference type="InterPro" id="IPR030400">
    <property type="entry name" value="Sedolisin_dom"/>
</dbReference>
<evidence type="ECO:0000256" key="9">
    <source>
        <dbReference type="SAM" id="SignalP"/>
    </source>
</evidence>
<reference evidence="11 12" key="1">
    <citation type="submission" date="2016-05" db="EMBL/GenBank/DDBJ databases">
        <title>A degradative enzymes factory behind the ericoid mycorrhizal symbiosis.</title>
        <authorList>
            <consortium name="DOE Joint Genome Institute"/>
            <person name="Martino E."/>
            <person name="Morin E."/>
            <person name="Grelet G."/>
            <person name="Kuo A."/>
            <person name="Kohler A."/>
            <person name="Daghino S."/>
            <person name="Barry K."/>
            <person name="Choi C."/>
            <person name="Cichocki N."/>
            <person name="Clum A."/>
            <person name="Copeland A."/>
            <person name="Hainaut M."/>
            <person name="Haridas S."/>
            <person name="Labutti K."/>
            <person name="Lindquist E."/>
            <person name="Lipzen A."/>
            <person name="Khouja H.-R."/>
            <person name="Murat C."/>
            <person name="Ohm R."/>
            <person name="Olson A."/>
            <person name="Spatafora J."/>
            <person name="Veneault-Fourrey C."/>
            <person name="Henrissat B."/>
            <person name="Grigoriev I."/>
            <person name="Martin F."/>
            <person name="Perotto S."/>
        </authorList>
    </citation>
    <scope>NUCLEOTIDE SEQUENCE [LARGE SCALE GENOMIC DNA]</scope>
    <source>
        <strain evidence="11 12">UAMH 7357</strain>
    </source>
</reference>
<feature type="active site" description="Charge relay system" evidence="8">
    <location>
        <position position="301"/>
    </location>
</feature>
<keyword evidence="7" id="KW-0865">Zymogen</keyword>
<dbReference type="PROSITE" id="PS51695">
    <property type="entry name" value="SEDOLISIN"/>
    <property type="match status" value="1"/>
</dbReference>
<proteinExistence type="predicted"/>
<keyword evidence="12" id="KW-1185">Reference proteome</keyword>
<feature type="binding site" evidence="8">
    <location>
        <position position="624"/>
    </location>
    <ligand>
        <name>Ca(2+)</name>
        <dbReference type="ChEBI" id="CHEBI:29108"/>
    </ligand>
</feature>
<feature type="domain" description="Peptidase S53" evidence="10">
    <location>
        <begin position="225"/>
        <end position="646"/>
    </location>
</feature>
<dbReference type="SUPFAM" id="SSF54897">
    <property type="entry name" value="Protease propeptides/inhibitors"/>
    <property type="match status" value="1"/>
</dbReference>
<evidence type="ECO:0000256" key="5">
    <source>
        <dbReference type="ARBA" id="ARBA00022825"/>
    </source>
</evidence>
<dbReference type="CDD" id="cd11377">
    <property type="entry name" value="Pro-peptidase_S53"/>
    <property type="match status" value="1"/>
</dbReference>
<evidence type="ECO:0000256" key="1">
    <source>
        <dbReference type="ARBA" id="ARBA00004239"/>
    </source>
</evidence>
<dbReference type="PANTHER" id="PTHR14218">
    <property type="entry name" value="PROTEASE S8 TRIPEPTIDYL PEPTIDASE I CLN2"/>
    <property type="match status" value="1"/>
</dbReference>
<feature type="binding site" evidence="8">
    <location>
        <position position="606"/>
    </location>
    <ligand>
        <name>Ca(2+)</name>
        <dbReference type="ChEBI" id="CHEBI:29108"/>
    </ligand>
</feature>
<dbReference type="SMART" id="SM00944">
    <property type="entry name" value="Pro-kuma_activ"/>
    <property type="match status" value="1"/>
</dbReference>
<keyword evidence="2 8" id="KW-0645">Protease</keyword>
<evidence type="ECO:0000256" key="2">
    <source>
        <dbReference type="ARBA" id="ARBA00022670"/>
    </source>
</evidence>
<feature type="chain" id="PRO_5014332117" evidence="9">
    <location>
        <begin position="19"/>
        <end position="646"/>
    </location>
</feature>
<organism evidence="11 12">
    <name type="scientific">Hyaloscypha hepaticicola</name>
    <dbReference type="NCBI Taxonomy" id="2082293"/>
    <lineage>
        <taxon>Eukaryota</taxon>
        <taxon>Fungi</taxon>
        <taxon>Dikarya</taxon>
        <taxon>Ascomycota</taxon>
        <taxon>Pezizomycotina</taxon>
        <taxon>Leotiomycetes</taxon>
        <taxon>Helotiales</taxon>
        <taxon>Hyaloscyphaceae</taxon>
        <taxon>Hyaloscypha</taxon>
    </lineage>
</organism>
<feature type="binding site" evidence="8">
    <location>
        <position position="626"/>
    </location>
    <ligand>
        <name>Ca(2+)</name>
        <dbReference type="ChEBI" id="CHEBI:29108"/>
    </ligand>
</feature>
<protein>
    <submittedName>
        <fullName evidence="11">Subtilisin-like protein</fullName>
    </submittedName>
</protein>
<dbReference type="GO" id="GO:0005576">
    <property type="term" value="C:extracellular region"/>
    <property type="evidence" value="ECO:0007669"/>
    <property type="project" value="UniProtKB-SubCell"/>
</dbReference>
<feature type="active site" description="Charge relay system" evidence="8">
    <location>
        <position position="305"/>
    </location>
</feature>